<evidence type="ECO:0000313" key="7">
    <source>
        <dbReference type="EMBL" id="TWU33433.1"/>
    </source>
</evidence>
<dbReference type="EC" id="2.7.7.7" evidence="2"/>
<dbReference type="AlphaFoldDB" id="A0A5C6D8F2"/>
<feature type="domain" description="DNA-directed DNA polymerase family A palm" evidence="6">
    <location>
        <begin position="380"/>
        <end position="678"/>
    </location>
</feature>
<dbReference type="SUPFAM" id="SSF56672">
    <property type="entry name" value="DNA/RNA polymerases"/>
    <property type="match status" value="1"/>
</dbReference>
<dbReference type="RefSeq" id="WP_146602797.1">
    <property type="nucleotide sequence ID" value="NZ_SJPY01000014.1"/>
</dbReference>
<keyword evidence="8" id="KW-1185">Reference proteome</keyword>
<accession>A0A5C6D8F2</accession>
<evidence type="ECO:0000313" key="8">
    <source>
        <dbReference type="Proteomes" id="UP000315471"/>
    </source>
</evidence>
<dbReference type="InterPro" id="IPR001098">
    <property type="entry name" value="DNA-dir_DNA_pol_A_palm_dom"/>
</dbReference>
<comment type="catalytic activity">
    <reaction evidence="5">
        <text>DNA(n) + a 2'-deoxyribonucleoside 5'-triphosphate = DNA(n+1) + diphosphate</text>
        <dbReference type="Rhea" id="RHEA:22508"/>
        <dbReference type="Rhea" id="RHEA-COMP:17339"/>
        <dbReference type="Rhea" id="RHEA-COMP:17340"/>
        <dbReference type="ChEBI" id="CHEBI:33019"/>
        <dbReference type="ChEBI" id="CHEBI:61560"/>
        <dbReference type="ChEBI" id="CHEBI:173112"/>
        <dbReference type="EC" id="2.7.7.7"/>
    </reaction>
</comment>
<evidence type="ECO:0000256" key="5">
    <source>
        <dbReference type="ARBA" id="ARBA00049244"/>
    </source>
</evidence>
<organism evidence="7 8">
    <name type="scientific">Novipirellula aureliae</name>
    <dbReference type="NCBI Taxonomy" id="2527966"/>
    <lineage>
        <taxon>Bacteria</taxon>
        <taxon>Pseudomonadati</taxon>
        <taxon>Planctomycetota</taxon>
        <taxon>Planctomycetia</taxon>
        <taxon>Pirellulales</taxon>
        <taxon>Pirellulaceae</taxon>
        <taxon>Novipirellula</taxon>
    </lineage>
</organism>
<evidence type="ECO:0000259" key="6">
    <source>
        <dbReference type="SMART" id="SM00482"/>
    </source>
</evidence>
<dbReference type="GO" id="GO:0006302">
    <property type="term" value="P:double-strand break repair"/>
    <property type="evidence" value="ECO:0007669"/>
    <property type="project" value="TreeGrafter"/>
</dbReference>
<dbReference type="InterPro" id="IPR002562">
    <property type="entry name" value="3'-5'_exonuclease_dom"/>
</dbReference>
<comment type="similarity">
    <text evidence="1">Belongs to the DNA polymerase type-A family.</text>
</comment>
<dbReference type="Pfam" id="PF00476">
    <property type="entry name" value="DNA_pol_A"/>
    <property type="match status" value="1"/>
</dbReference>
<dbReference type="Pfam" id="PF01612">
    <property type="entry name" value="DNA_pol_A_exo1"/>
    <property type="match status" value="1"/>
</dbReference>
<evidence type="ECO:0000256" key="4">
    <source>
        <dbReference type="ARBA" id="ARBA00022705"/>
    </source>
</evidence>
<dbReference type="InterPro" id="IPR036397">
    <property type="entry name" value="RNaseH_sf"/>
</dbReference>
<dbReference type="GO" id="GO:0003677">
    <property type="term" value="F:DNA binding"/>
    <property type="evidence" value="ECO:0007669"/>
    <property type="project" value="InterPro"/>
</dbReference>
<dbReference type="SMART" id="SM00482">
    <property type="entry name" value="POLAc"/>
    <property type="match status" value="1"/>
</dbReference>
<evidence type="ECO:0000256" key="1">
    <source>
        <dbReference type="ARBA" id="ARBA00007705"/>
    </source>
</evidence>
<dbReference type="PANTHER" id="PTHR10133">
    <property type="entry name" value="DNA POLYMERASE I"/>
    <property type="match status" value="1"/>
</dbReference>
<dbReference type="InterPro" id="IPR002298">
    <property type="entry name" value="DNA_polymerase_A"/>
</dbReference>
<dbReference type="Gene3D" id="3.30.420.10">
    <property type="entry name" value="Ribonuclease H-like superfamily/Ribonuclease H"/>
    <property type="match status" value="1"/>
</dbReference>
<dbReference type="OrthoDB" id="238874at2"/>
<keyword evidence="7" id="KW-0548">Nucleotidyltransferase</keyword>
<gene>
    <name evidence="7" type="primary">polA_2</name>
    <name evidence="7" type="ORF">Q31b_57500</name>
</gene>
<dbReference type="Proteomes" id="UP000315471">
    <property type="component" value="Unassembled WGS sequence"/>
</dbReference>
<sequence length="743" mass="82707">MNIEFKNKSFAFRPWRSEDGCVLRSPFAFDSETTLLDETRPQHVPTFVVGAAFDGNAGYFVHHSQLESFWNHHSTQDVIFHHACFDLGVIKKACARFDPYAAVDEDRVWDTRILFRLWQLATLGETARGRSSLIKCAAALLGLEMDKEVEDSHGRRVRTSFGKYLGCLPNELPPEYLQYLATDTIATFQLHDALLTQISASLRAAGDAFGYRENIVANTASRFGPLSHHIQLRGSIVLDAVRRNGMAIDQARVESLLEQLSVRQNELRLQLLSRGYSPGQPGCNKSLQRIFRDIDTTSTNLTLPRKASGQYSTRSDDLSGLAHEDGFLSALFEFRENETLMSTFLAKLNAGRVHPSFDVLVRSGRTSSFGALSAQNLPCDDAVRGCIIPSEGYVFIDADYAAIELATLAQVCLSQFGVCSGMAEAINAGIDLHRHVAANMLTKAPELVTKEERQAAKAVNFGRPGGLSDRGLQRYAKAAFGVELSDAQVATLTAAWFTAFPEMRVYLDDNKNVGVAISRFLDLTPLSFAAETGEDWVLRTHQHEIVGMLGWMARKVFAAVEPTNSNGRLYPQSWIDYFWRTLDQKSDSFTDAFAADIRARNPSRELAAVVCNLACRSSCVTLTGRLRANTIYCQSRNTLFQGLAADGAKLALWTLWRAGYRIVNFIHDELLIEVSEDSDLLANAEAIRSHMVAGMRQVVPDVRIDVQYTCMRRWLKTAELVIQDGRLIPWEDSVPSEDPLAHV</sequence>
<dbReference type="InterPro" id="IPR012337">
    <property type="entry name" value="RNaseH-like_sf"/>
</dbReference>
<evidence type="ECO:0000256" key="3">
    <source>
        <dbReference type="ARBA" id="ARBA00020311"/>
    </source>
</evidence>
<evidence type="ECO:0000256" key="2">
    <source>
        <dbReference type="ARBA" id="ARBA00012417"/>
    </source>
</evidence>
<name>A0A5C6D8F2_9BACT</name>
<reference evidence="7 8" key="1">
    <citation type="submission" date="2019-02" db="EMBL/GenBank/DDBJ databases">
        <title>Deep-cultivation of Planctomycetes and their phenomic and genomic characterization uncovers novel biology.</title>
        <authorList>
            <person name="Wiegand S."/>
            <person name="Jogler M."/>
            <person name="Boedeker C."/>
            <person name="Pinto D."/>
            <person name="Vollmers J."/>
            <person name="Rivas-Marin E."/>
            <person name="Kohn T."/>
            <person name="Peeters S.H."/>
            <person name="Heuer A."/>
            <person name="Rast P."/>
            <person name="Oberbeckmann S."/>
            <person name="Bunk B."/>
            <person name="Jeske O."/>
            <person name="Meyerdierks A."/>
            <person name="Storesund J.E."/>
            <person name="Kallscheuer N."/>
            <person name="Luecker S."/>
            <person name="Lage O.M."/>
            <person name="Pohl T."/>
            <person name="Merkel B.J."/>
            <person name="Hornburger P."/>
            <person name="Mueller R.-W."/>
            <person name="Bruemmer F."/>
            <person name="Labrenz M."/>
            <person name="Spormann A.M."/>
            <person name="Op Den Camp H."/>
            <person name="Overmann J."/>
            <person name="Amann R."/>
            <person name="Jetten M.S.M."/>
            <person name="Mascher T."/>
            <person name="Medema M.H."/>
            <person name="Devos D.P."/>
            <person name="Kaster A.-K."/>
            <person name="Ovreas L."/>
            <person name="Rohde M."/>
            <person name="Galperin M.Y."/>
            <person name="Jogler C."/>
        </authorList>
    </citation>
    <scope>NUCLEOTIDE SEQUENCE [LARGE SCALE GENOMIC DNA]</scope>
    <source>
        <strain evidence="7 8">Q31b</strain>
    </source>
</reference>
<dbReference type="GO" id="GO:0006261">
    <property type="term" value="P:DNA-templated DNA replication"/>
    <property type="evidence" value="ECO:0007669"/>
    <property type="project" value="InterPro"/>
</dbReference>
<dbReference type="Gene3D" id="1.10.150.20">
    <property type="entry name" value="5' to 3' exonuclease, C-terminal subdomain"/>
    <property type="match status" value="1"/>
</dbReference>
<dbReference type="GO" id="GO:0003887">
    <property type="term" value="F:DNA-directed DNA polymerase activity"/>
    <property type="evidence" value="ECO:0007669"/>
    <property type="project" value="UniProtKB-EC"/>
</dbReference>
<keyword evidence="7" id="KW-0808">Transferase</keyword>
<dbReference type="EMBL" id="SJPY01000014">
    <property type="protein sequence ID" value="TWU33433.1"/>
    <property type="molecule type" value="Genomic_DNA"/>
</dbReference>
<dbReference type="SUPFAM" id="SSF53098">
    <property type="entry name" value="Ribonuclease H-like"/>
    <property type="match status" value="1"/>
</dbReference>
<dbReference type="GO" id="GO:0008408">
    <property type="term" value="F:3'-5' exonuclease activity"/>
    <property type="evidence" value="ECO:0007669"/>
    <property type="project" value="InterPro"/>
</dbReference>
<dbReference type="InterPro" id="IPR043502">
    <property type="entry name" value="DNA/RNA_pol_sf"/>
</dbReference>
<dbReference type="Gene3D" id="1.20.1060.10">
    <property type="entry name" value="Taq DNA Polymerase, Chain T, domain 4"/>
    <property type="match status" value="1"/>
</dbReference>
<protein>
    <recommendedName>
        <fullName evidence="3">DNA polymerase I</fullName>
        <ecNumber evidence="2">2.7.7.7</ecNumber>
    </recommendedName>
</protein>
<keyword evidence="4" id="KW-0235">DNA replication</keyword>
<comment type="caution">
    <text evidence="7">The sequence shown here is derived from an EMBL/GenBank/DDBJ whole genome shotgun (WGS) entry which is preliminary data.</text>
</comment>
<dbReference type="Gene3D" id="3.30.70.370">
    <property type="match status" value="1"/>
</dbReference>
<proteinExistence type="inferred from homology"/>
<dbReference type="PANTHER" id="PTHR10133:SF27">
    <property type="entry name" value="DNA POLYMERASE NU"/>
    <property type="match status" value="1"/>
</dbReference>